<proteinExistence type="predicted"/>
<organism evidence="3 4">
    <name type="scientific">Ornatilinea apprima</name>
    <dbReference type="NCBI Taxonomy" id="1134406"/>
    <lineage>
        <taxon>Bacteria</taxon>
        <taxon>Bacillati</taxon>
        <taxon>Chloroflexota</taxon>
        <taxon>Anaerolineae</taxon>
        <taxon>Anaerolineales</taxon>
        <taxon>Anaerolineaceae</taxon>
        <taxon>Ornatilinea</taxon>
    </lineage>
</organism>
<evidence type="ECO:0000313" key="3">
    <source>
        <dbReference type="EMBL" id="KPL73762.1"/>
    </source>
</evidence>
<protein>
    <recommendedName>
        <fullName evidence="2">Putative zinc-finger domain-containing protein</fullName>
    </recommendedName>
</protein>
<reference evidence="3 4" key="1">
    <citation type="submission" date="2015-07" db="EMBL/GenBank/DDBJ databases">
        <title>Genome sequence of Ornatilinea apprima DSM 23815.</title>
        <authorList>
            <person name="Hemp J."/>
            <person name="Ward L.M."/>
            <person name="Pace L.A."/>
            <person name="Fischer W.W."/>
        </authorList>
    </citation>
    <scope>NUCLEOTIDE SEQUENCE [LARGE SCALE GENOMIC DNA]</scope>
    <source>
        <strain evidence="3 4">P3M-1</strain>
    </source>
</reference>
<feature type="transmembrane region" description="Helical" evidence="1">
    <location>
        <begin position="100"/>
        <end position="117"/>
    </location>
</feature>
<feature type="transmembrane region" description="Helical" evidence="1">
    <location>
        <begin position="196"/>
        <end position="217"/>
    </location>
</feature>
<keyword evidence="1" id="KW-0472">Membrane</keyword>
<comment type="caution">
    <text evidence="3">The sequence shown here is derived from an EMBL/GenBank/DDBJ whole genome shotgun (WGS) entry which is preliminary data.</text>
</comment>
<dbReference type="Proteomes" id="UP000050417">
    <property type="component" value="Unassembled WGS sequence"/>
</dbReference>
<dbReference type="RefSeq" id="WP_075063737.1">
    <property type="nucleotide sequence ID" value="NZ_LGCL01000034.1"/>
</dbReference>
<evidence type="ECO:0000259" key="2">
    <source>
        <dbReference type="Pfam" id="PF13490"/>
    </source>
</evidence>
<name>A0A0N8GLY1_9CHLR</name>
<keyword evidence="1" id="KW-0812">Transmembrane</keyword>
<dbReference type="STRING" id="1134406.ADN00_14465"/>
<evidence type="ECO:0000313" key="4">
    <source>
        <dbReference type="Proteomes" id="UP000050417"/>
    </source>
</evidence>
<dbReference type="Gene3D" id="1.10.10.1320">
    <property type="entry name" value="Anti-sigma factor, zinc-finger domain"/>
    <property type="match status" value="1"/>
</dbReference>
<keyword evidence="4" id="KW-1185">Reference proteome</keyword>
<dbReference type="InterPro" id="IPR027383">
    <property type="entry name" value="Znf_put"/>
</dbReference>
<dbReference type="InterPro" id="IPR041916">
    <property type="entry name" value="Anti_sigma_zinc_sf"/>
</dbReference>
<accession>A0A0N8GLY1</accession>
<feature type="transmembrane region" description="Helical" evidence="1">
    <location>
        <begin position="123"/>
        <end position="141"/>
    </location>
</feature>
<feature type="domain" description="Putative zinc-finger" evidence="2">
    <location>
        <begin position="6"/>
        <end position="38"/>
    </location>
</feature>
<dbReference type="AlphaFoldDB" id="A0A0N8GLY1"/>
<keyword evidence="1" id="KW-1133">Transmembrane helix</keyword>
<dbReference type="EMBL" id="LGCL01000034">
    <property type="protein sequence ID" value="KPL73762.1"/>
    <property type="molecule type" value="Genomic_DNA"/>
</dbReference>
<evidence type="ECO:0000256" key="1">
    <source>
        <dbReference type="SAM" id="Phobius"/>
    </source>
</evidence>
<dbReference type="OrthoDB" id="162351at2"/>
<feature type="transmembrane region" description="Helical" evidence="1">
    <location>
        <begin position="162"/>
        <end position="184"/>
    </location>
</feature>
<gene>
    <name evidence="3" type="ORF">ADN00_14465</name>
</gene>
<dbReference type="Pfam" id="PF13490">
    <property type="entry name" value="zf-HC2"/>
    <property type="match status" value="1"/>
</dbReference>
<feature type="transmembrane region" description="Helical" evidence="1">
    <location>
        <begin position="269"/>
        <end position="286"/>
    </location>
</feature>
<feature type="transmembrane region" description="Helical" evidence="1">
    <location>
        <begin position="224"/>
        <end position="242"/>
    </location>
</feature>
<sequence length="297" mass="32395">MNAHEKFRENLPFYVTGALDANERRALEDHLQTCAECQVDLALWRNTAQEVTEQSASLRVSDRVIESALGQIRAEQRQPGALRRAVDLLLSQIPLVRHEIWPASALIFLIGYSAAVLVKMEFLIQLIAPMVAAWGIASLYGPENDQAFELAAATPTHQAQILLARLAAVFGYNLALAVTVSLAATPFIPTLSLSGLILSWLAPMTFLAALALLLSLWMSTGSAVVIPYLLWLGKFILGNMLVGESSGPVFVGSAAEGITLFIRFWENPLLLFGLAAVLLAGALLSLRWPDRRLPRLV</sequence>